<evidence type="ECO:0000313" key="2">
    <source>
        <dbReference type="EMBL" id="MBC3767575.1"/>
    </source>
</evidence>
<gene>
    <name evidence="2" type="ORF">H8B19_16975</name>
</gene>
<proteinExistence type="predicted"/>
<keyword evidence="3" id="KW-1185">Reference proteome</keyword>
<reference evidence="2" key="1">
    <citation type="journal article" date="2018" name="Int. J. Syst. Evol. Microbiol.">
        <title>Neptunicella marina gen. nov., sp. nov., isolated from surface seawater.</title>
        <authorList>
            <person name="Liu X."/>
            <person name="Lai Q."/>
            <person name="Du Y."/>
            <person name="Zhang X."/>
            <person name="Liu Z."/>
            <person name="Sun F."/>
            <person name="Shao Z."/>
        </authorList>
    </citation>
    <scope>NUCLEOTIDE SEQUENCE</scope>
    <source>
        <strain evidence="2">S27-2</strain>
    </source>
</reference>
<accession>A0A8J6IUF6</accession>
<dbReference type="InterPro" id="IPR002711">
    <property type="entry name" value="HNH"/>
</dbReference>
<organism evidence="2 3">
    <name type="scientific">Neptunicella marina</name>
    <dbReference type="NCBI Taxonomy" id="2125989"/>
    <lineage>
        <taxon>Bacteria</taxon>
        <taxon>Pseudomonadati</taxon>
        <taxon>Pseudomonadota</taxon>
        <taxon>Gammaproteobacteria</taxon>
        <taxon>Alteromonadales</taxon>
        <taxon>Alteromonadaceae</taxon>
        <taxon>Neptunicella</taxon>
    </lineage>
</organism>
<dbReference type="InterPro" id="IPR003615">
    <property type="entry name" value="HNH_nuc"/>
</dbReference>
<keyword evidence="2" id="KW-0255">Endonuclease</keyword>
<dbReference type="GO" id="GO:0004519">
    <property type="term" value="F:endonuclease activity"/>
    <property type="evidence" value="ECO:0007669"/>
    <property type="project" value="UniProtKB-KW"/>
</dbReference>
<evidence type="ECO:0000259" key="1">
    <source>
        <dbReference type="Pfam" id="PF01844"/>
    </source>
</evidence>
<sequence>MSHRRVDIFKELLDKIVTKLSENNEVTENDLIIFARLDGKLISGDVQNGSSKISDEQKSKLFINVALNNAITCPICKGYLDVDKSVSYDHIQRVREGGIGVAENIQLSHPYCNQSIKQ</sequence>
<dbReference type="CDD" id="cd00085">
    <property type="entry name" value="HNHc"/>
    <property type="match status" value="1"/>
</dbReference>
<reference evidence="2" key="2">
    <citation type="submission" date="2020-08" db="EMBL/GenBank/DDBJ databases">
        <authorList>
            <person name="Lai Q."/>
        </authorList>
    </citation>
    <scope>NUCLEOTIDE SEQUENCE</scope>
    <source>
        <strain evidence="2">S27-2</strain>
    </source>
</reference>
<evidence type="ECO:0000313" key="3">
    <source>
        <dbReference type="Proteomes" id="UP000601768"/>
    </source>
</evidence>
<dbReference type="AlphaFoldDB" id="A0A8J6IUF6"/>
<dbReference type="GO" id="GO:0008270">
    <property type="term" value="F:zinc ion binding"/>
    <property type="evidence" value="ECO:0007669"/>
    <property type="project" value="InterPro"/>
</dbReference>
<protein>
    <submittedName>
        <fullName evidence="2">HNH endonuclease</fullName>
    </submittedName>
</protein>
<comment type="caution">
    <text evidence="2">The sequence shown here is derived from an EMBL/GenBank/DDBJ whole genome shotgun (WGS) entry which is preliminary data.</text>
</comment>
<keyword evidence="2" id="KW-0540">Nuclease</keyword>
<dbReference type="EMBL" id="JACNEP010000020">
    <property type="protein sequence ID" value="MBC3767575.1"/>
    <property type="molecule type" value="Genomic_DNA"/>
</dbReference>
<dbReference type="Gene3D" id="1.10.30.50">
    <property type="match status" value="1"/>
</dbReference>
<feature type="domain" description="HNH" evidence="1">
    <location>
        <begin position="73"/>
        <end position="115"/>
    </location>
</feature>
<dbReference type="GO" id="GO:0003676">
    <property type="term" value="F:nucleic acid binding"/>
    <property type="evidence" value="ECO:0007669"/>
    <property type="project" value="InterPro"/>
</dbReference>
<name>A0A8J6IUF6_9ALTE</name>
<dbReference type="Pfam" id="PF01844">
    <property type="entry name" value="HNH"/>
    <property type="match status" value="1"/>
</dbReference>
<dbReference type="Proteomes" id="UP000601768">
    <property type="component" value="Unassembled WGS sequence"/>
</dbReference>
<keyword evidence="2" id="KW-0378">Hydrolase</keyword>